<dbReference type="SMART" id="SM00175">
    <property type="entry name" value="RAB"/>
    <property type="match status" value="1"/>
</dbReference>
<dbReference type="Proteomes" id="UP000054928">
    <property type="component" value="Unassembled WGS sequence"/>
</dbReference>
<dbReference type="GO" id="GO:0005764">
    <property type="term" value="C:lysosome"/>
    <property type="evidence" value="ECO:0007669"/>
    <property type="project" value="TreeGrafter"/>
</dbReference>
<dbReference type="OrthoDB" id="245989at2759"/>
<dbReference type="FunFam" id="3.40.50.300:FF:002860">
    <property type="entry name" value="Rab32/ GTPase"/>
    <property type="match status" value="1"/>
</dbReference>
<feature type="region of interest" description="Disordered" evidence="4">
    <location>
        <begin position="293"/>
        <end position="313"/>
    </location>
</feature>
<organism evidence="5 6">
    <name type="scientific">Plasmopara halstedii</name>
    <name type="common">Downy mildew of sunflower</name>
    <dbReference type="NCBI Taxonomy" id="4781"/>
    <lineage>
        <taxon>Eukaryota</taxon>
        <taxon>Sar</taxon>
        <taxon>Stramenopiles</taxon>
        <taxon>Oomycota</taxon>
        <taxon>Peronosporomycetes</taxon>
        <taxon>Peronosporales</taxon>
        <taxon>Peronosporaceae</taxon>
        <taxon>Plasmopara</taxon>
    </lineage>
</organism>
<dbReference type="NCBIfam" id="TIGR00231">
    <property type="entry name" value="small_GTP"/>
    <property type="match status" value="1"/>
</dbReference>
<keyword evidence="2" id="KW-0547">Nucleotide-binding</keyword>
<dbReference type="InterPro" id="IPR027417">
    <property type="entry name" value="P-loop_NTPase"/>
</dbReference>
<dbReference type="PANTHER" id="PTHR47981">
    <property type="entry name" value="RAB FAMILY"/>
    <property type="match status" value="1"/>
</dbReference>
<feature type="region of interest" description="Disordered" evidence="4">
    <location>
        <begin position="91"/>
        <end position="110"/>
    </location>
</feature>
<dbReference type="InterPro" id="IPR001806">
    <property type="entry name" value="Small_GTPase"/>
</dbReference>
<dbReference type="STRING" id="4781.A0A0P1ABS4"/>
<dbReference type="GO" id="GO:0003924">
    <property type="term" value="F:GTPase activity"/>
    <property type="evidence" value="ECO:0007669"/>
    <property type="project" value="InterPro"/>
</dbReference>
<keyword evidence="3" id="KW-0342">GTP-binding</keyword>
<dbReference type="PROSITE" id="PS51417">
    <property type="entry name" value="ARF"/>
    <property type="match status" value="1"/>
</dbReference>
<dbReference type="Pfam" id="PF00071">
    <property type="entry name" value="Ras"/>
    <property type="match status" value="1"/>
</dbReference>
<feature type="compositionally biased region" description="Polar residues" evidence="4">
    <location>
        <begin position="27"/>
        <end position="54"/>
    </location>
</feature>
<dbReference type="PROSITE" id="PS51421">
    <property type="entry name" value="RAS"/>
    <property type="match status" value="1"/>
</dbReference>
<dbReference type="PRINTS" id="PR00449">
    <property type="entry name" value="RASTRNSFRMNG"/>
</dbReference>
<name>A0A0P1ABS4_PLAHL</name>
<dbReference type="GO" id="GO:0045335">
    <property type="term" value="C:phagocytic vesicle"/>
    <property type="evidence" value="ECO:0007669"/>
    <property type="project" value="TreeGrafter"/>
</dbReference>
<dbReference type="SMART" id="SM00174">
    <property type="entry name" value="RHO"/>
    <property type="match status" value="1"/>
</dbReference>
<dbReference type="GO" id="GO:0005770">
    <property type="term" value="C:late endosome"/>
    <property type="evidence" value="ECO:0007669"/>
    <property type="project" value="TreeGrafter"/>
</dbReference>
<feature type="region of interest" description="Disordered" evidence="4">
    <location>
        <begin position="20"/>
        <end position="66"/>
    </location>
</feature>
<dbReference type="GO" id="GO:0005525">
    <property type="term" value="F:GTP binding"/>
    <property type="evidence" value="ECO:0007669"/>
    <property type="project" value="UniProtKB-KW"/>
</dbReference>
<dbReference type="SMART" id="SM00173">
    <property type="entry name" value="RAS"/>
    <property type="match status" value="1"/>
</dbReference>
<evidence type="ECO:0000256" key="2">
    <source>
        <dbReference type="ARBA" id="ARBA00022741"/>
    </source>
</evidence>
<comment type="similarity">
    <text evidence="1">Belongs to the small GTPase superfamily. Rab family.</text>
</comment>
<keyword evidence="6" id="KW-1185">Reference proteome</keyword>
<dbReference type="Gene3D" id="3.40.50.300">
    <property type="entry name" value="P-loop containing nucleotide triphosphate hydrolases"/>
    <property type="match status" value="1"/>
</dbReference>
<accession>A0A0P1ABS4</accession>
<proteinExistence type="inferred from homology"/>
<dbReference type="InterPro" id="IPR005225">
    <property type="entry name" value="Small_GTP-bd"/>
</dbReference>
<dbReference type="OMA" id="KGFACDC"/>
<evidence type="ECO:0000313" key="6">
    <source>
        <dbReference type="Proteomes" id="UP000054928"/>
    </source>
</evidence>
<evidence type="ECO:0000256" key="1">
    <source>
        <dbReference type="ARBA" id="ARBA00006270"/>
    </source>
</evidence>
<dbReference type="GO" id="GO:0090385">
    <property type="term" value="P:phagosome-lysosome fusion"/>
    <property type="evidence" value="ECO:0007669"/>
    <property type="project" value="TreeGrafter"/>
</dbReference>
<evidence type="ECO:0000256" key="4">
    <source>
        <dbReference type="SAM" id="MobiDB-lite"/>
    </source>
</evidence>
<dbReference type="PANTHER" id="PTHR47981:SF39">
    <property type="entry name" value="RAS-RELATED PROTEIN RAB"/>
    <property type="match status" value="1"/>
</dbReference>
<protein>
    <submittedName>
        <fullName evidence="5">Ras-related protein rab-38-like</fullName>
    </submittedName>
</protein>
<evidence type="ECO:0000256" key="3">
    <source>
        <dbReference type="ARBA" id="ARBA00023134"/>
    </source>
</evidence>
<dbReference type="EMBL" id="CCYD01000321">
    <property type="protein sequence ID" value="CEG38204.1"/>
    <property type="molecule type" value="Genomic_DNA"/>
</dbReference>
<sequence>MSEYDDVAAMFSKHSARIIQQHRRTTSNDSNATTPTETNNIQLAMLDSSSQALSQPKAASESLEEIQQQLVNLENAPAPTKEEIDEILAQYSSGSSVSGSDDERPDSSEPETIIMKVLVVGNARCGKTSTIRRFAQDEFNEEYVSTIGVDFMEKVIPYDASLTINLQLWDIAGQDRFAKLTRGYFREARGAVIVCDITRVNTIDAVMNWKNEISTCCKDSNEGKEIPVVVIANKSDLLVDPMGALDLGVNMQKCIDQNNIVEWFRASAKSGERITDAFSCLIDRMVDDFRVEKEKNQHQKEEIGAKEPEKTPPEIIHLSRTRPRYRAVKQKGFACDCN</sequence>
<feature type="compositionally biased region" description="Basic and acidic residues" evidence="4">
    <location>
        <begin position="293"/>
        <end position="312"/>
    </location>
</feature>
<reference evidence="6" key="1">
    <citation type="submission" date="2014-09" db="EMBL/GenBank/DDBJ databases">
        <authorList>
            <person name="Sharma Rahul"/>
            <person name="Thines Marco"/>
        </authorList>
    </citation>
    <scope>NUCLEOTIDE SEQUENCE [LARGE SCALE GENOMIC DNA]</scope>
</reference>
<dbReference type="RefSeq" id="XP_024574573.1">
    <property type="nucleotide sequence ID" value="XM_024723614.1"/>
</dbReference>
<dbReference type="GeneID" id="36403346"/>
<dbReference type="PROSITE" id="PS51419">
    <property type="entry name" value="RAB"/>
    <property type="match status" value="1"/>
</dbReference>
<dbReference type="GO" id="GO:0008333">
    <property type="term" value="P:endosome to lysosome transport"/>
    <property type="evidence" value="ECO:0007669"/>
    <property type="project" value="TreeGrafter"/>
</dbReference>
<dbReference type="AlphaFoldDB" id="A0A0P1ABS4"/>
<dbReference type="SUPFAM" id="SSF52540">
    <property type="entry name" value="P-loop containing nucleoside triphosphate hydrolases"/>
    <property type="match status" value="1"/>
</dbReference>
<dbReference type="SMART" id="SM00176">
    <property type="entry name" value="RAN"/>
    <property type="match status" value="1"/>
</dbReference>
<evidence type="ECO:0000313" key="5">
    <source>
        <dbReference type="EMBL" id="CEG38204.1"/>
    </source>
</evidence>